<evidence type="ECO:0000256" key="2">
    <source>
        <dbReference type="ARBA" id="ARBA00010961"/>
    </source>
</evidence>
<dbReference type="Proteomes" id="UP000451354">
    <property type="component" value="Chromosome"/>
</dbReference>
<dbReference type="GO" id="GO:0004803">
    <property type="term" value="F:transposase activity"/>
    <property type="evidence" value="ECO:0007669"/>
    <property type="project" value="UniProtKB-UniRule"/>
</dbReference>
<dbReference type="AlphaFoldDB" id="A0A6M5UJH2"/>
<evidence type="ECO:0000256" key="4">
    <source>
        <dbReference type="ARBA" id="ARBA00023125"/>
    </source>
</evidence>
<keyword evidence="5 6" id="KW-0233">DNA recombination</keyword>
<evidence type="ECO:0000313" key="8">
    <source>
        <dbReference type="Proteomes" id="UP000451354"/>
    </source>
</evidence>
<evidence type="ECO:0000256" key="1">
    <source>
        <dbReference type="ARBA" id="ARBA00002190"/>
    </source>
</evidence>
<sequence>MDPPCRQAGYGARHRIAEHVAGLAHSGRDEQVEVLRYRPLESEGPSTFATDEALTRKVRETGRVINAVVLVATGENGDGHGEVLTMRVATSETGAASNEFFADLVARGLAGVEIVKSDARGPGGGHHCEPAQRDVWQHNAADRTEIHPQRHVLRVMGHST</sequence>
<proteinExistence type="inferred from homology"/>
<dbReference type="Pfam" id="PF00872">
    <property type="entry name" value="Transposase_mut"/>
    <property type="match status" value="1"/>
</dbReference>
<evidence type="ECO:0000256" key="3">
    <source>
        <dbReference type="ARBA" id="ARBA00022578"/>
    </source>
</evidence>
<dbReference type="EMBL" id="CP052757">
    <property type="protein sequence ID" value="QJW38164.1"/>
    <property type="molecule type" value="Genomic_DNA"/>
</dbReference>
<dbReference type="KEGG" id="cprt:FIC82_002220"/>
<accession>A0A6M5UJH2</accession>
<dbReference type="GO" id="GO:0006313">
    <property type="term" value="P:DNA transposition"/>
    <property type="evidence" value="ECO:0007669"/>
    <property type="project" value="UniProtKB-UniRule"/>
</dbReference>
<keyword evidence="3 6" id="KW-0815">Transposition</keyword>
<keyword evidence="6" id="KW-0814">Transposable element</keyword>
<gene>
    <name evidence="7" type="ORF">FIC82_002220</name>
</gene>
<comment type="function">
    <text evidence="1 6">Required for the transposition of the insertion element.</text>
</comment>
<name>A0A6M5UJH2_9MICO</name>
<comment type="similarity">
    <text evidence="2 6">Belongs to the transposase mutator family.</text>
</comment>
<evidence type="ECO:0000256" key="6">
    <source>
        <dbReference type="RuleBase" id="RU365089"/>
    </source>
</evidence>
<dbReference type="OrthoDB" id="9793302at2"/>
<dbReference type="InterPro" id="IPR001207">
    <property type="entry name" value="Transposase_mutator"/>
</dbReference>
<dbReference type="PANTHER" id="PTHR33217:SF7">
    <property type="entry name" value="TRANSPOSASE FOR INSERTION SEQUENCE ELEMENT IS1081"/>
    <property type="match status" value="1"/>
</dbReference>
<evidence type="ECO:0000313" key="7">
    <source>
        <dbReference type="EMBL" id="QJW38164.1"/>
    </source>
</evidence>
<dbReference type="PANTHER" id="PTHR33217">
    <property type="entry name" value="TRANSPOSASE FOR INSERTION SEQUENCE ELEMENT IS1081"/>
    <property type="match status" value="1"/>
</dbReference>
<organism evidence="7 8">
    <name type="scientific">Cellulosimicrobium protaetiae</name>
    <dbReference type="NCBI Taxonomy" id="2587808"/>
    <lineage>
        <taxon>Bacteria</taxon>
        <taxon>Bacillati</taxon>
        <taxon>Actinomycetota</taxon>
        <taxon>Actinomycetes</taxon>
        <taxon>Micrococcales</taxon>
        <taxon>Promicromonosporaceae</taxon>
        <taxon>Cellulosimicrobium</taxon>
    </lineage>
</organism>
<keyword evidence="4 6" id="KW-0238">DNA-binding</keyword>
<protein>
    <recommendedName>
        <fullName evidence="6">Mutator family transposase</fullName>
    </recommendedName>
</protein>
<reference evidence="8" key="1">
    <citation type="journal article" date="2022" name="Int. J. Syst. Evol. Microbiol.">
        <title>Cellulosimicrobium protaetiae sp. nov., isolated from the gut of the larva of Protaetia brevitarsis seulensis.</title>
        <authorList>
            <person name="Le Han H."/>
            <person name="Nguyen T.T.H."/>
            <person name="Li Z."/>
            <person name="Shin N.R."/>
            <person name="Kim S.G."/>
        </authorList>
    </citation>
    <scope>NUCLEOTIDE SEQUENCE [LARGE SCALE GENOMIC DNA]</scope>
    <source>
        <strain evidence="8">BI34</strain>
    </source>
</reference>
<keyword evidence="8" id="KW-1185">Reference proteome</keyword>
<dbReference type="GO" id="GO:0003677">
    <property type="term" value="F:DNA binding"/>
    <property type="evidence" value="ECO:0007669"/>
    <property type="project" value="UniProtKB-UniRule"/>
</dbReference>
<evidence type="ECO:0000256" key="5">
    <source>
        <dbReference type="ARBA" id="ARBA00023172"/>
    </source>
</evidence>